<dbReference type="RefSeq" id="WP_009490550.1">
    <property type="nucleotide sequence ID" value="NZ_AMYT01000019.1"/>
</dbReference>
<evidence type="ECO:0000259" key="8">
    <source>
        <dbReference type="Pfam" id="PF00534"/>
    </source>
</evidence>
<evidence type="ECO:0000256" key="5">
    <source>
        <dbReference type="ARBA" id="ARBA00022729"/>
    </source>
</evidence>
<dbReference type="Gene3D" id="3.40.50.12580">
    <property type="match status" value="1"/>
</dbReference>
<dbReference type="EMBL" id="AMYT01000019">
    <property type="protein sequence ID" value="EKU27109.1"/>
    <property type="molecule type" value="Genomic_DNA"/>
</dbReference>
<keyword evidence="7" id="KW-0472">Membrane</keyword>
<dbReference type="Pfam" id="PF00534">
    <property type="entry name" value="Glycos_transf_1"/>
    <property type="match status" value="1"/>
</dbReference>
<comment type="caution">
    <text evidence="10">The sequence shown here is derived from an EMBL/GenBank/DDBJ whole genome shotgun (WGS) entry which is preliminary data.</text>
</comment>
<dbReference type="Gene3D" id="2.30.30.170">
    <property type="match status" value="1"/>
</dbReference>
<dbReference type="eggNOG" id="COG1887">
    <property type="taxonomic scope" value="Bacteria"/>
</dbReference>
<evidence type="ECO:0000259" key="9">
    <source>
        <dbReference type="Pfam" id="PF13457"/>
    </source>
</evidence>
<dbReference type="PANTHER" id="PTHR37316">
    <property type="entry name" value="TEICHOIC ACID GLYCEROL-PHOSPHATE PRIMASE"/>
    <property type="match status" value="1"/>
</dbReference>
<dbReference type="GO" id="GO:0016757">
    <property type="term" value="F:glycosyltransferase activity"/>
    <property type="evidence" value="ECO:0007669"/>
    <property type="project" value="InterPro"/>
</dbReference>
<protein>
    <submittedName>
        <fullName evidence="10">Teichoic acid biosynthesis protein</fullName>
    </submittedName>
</protein>
<dbReference type="eggNOG" id="COG0438">
    <property type="taxonomic scope" value="Bacteria"/>
</dbReference>
<evidence type="ECO:0000313" key="11">
    <source>
        <dbReference type="Proteomes" id="UP000016057"/>
    </source>
</evidence>
<dbReference type="Pfam" id="PF13457">
    <property type="entry name" value="GW"/>
    <property type="match status" value="1"/>
</dbReference>
<keyword evidence="6" id="KW-0777">Teichoic acid biosynthesis</keyword>
<evidence type="ECO:0000256" key="4">
    <source>
        <dbReference type="ARBA" id="ARBA00022679"/>
    </source>
</evidence>
<keyword evidence="3" id="KW-1003">Cell membrane</keyword>
<evidence type="ECO:0000256" key="1">
    <source>
        <dbReference type="ARBA" id="ARBA00004202"/>
    </source>
</evidence>
<keyword evidence="5" id="KW-0732">Signal</keyword>
<dbReference type="PATRIC" id="fig|1234409.3.peg.837"/>
<gene>
    <name evidence="10" type="ORF">C683_0887</name>
</gene>
<keyword evidence="11" id="KW-1185">Reference proteome</keyword>
<keyword evidence="4" id="KW-0808">Transferase</keyword>
<dbReference type="InterPro" id="IPR001296">
    <property type="entry name" value="Glyco_trans_1"/>
</dbReference>
<dbReference type="Proteomes" id="UP000016057">
    <property type="component" value="Unassembled WGS sequence"/>
</dbReference>
<dbReference type="InterPro" id="IPR043148">
    <property type="entry name" value="TagF_C"/>
</dbReference>
<evidence type="ECO:0000256" key="7">
    <source>
        <dbReference type="ARBA" id="ARBA00023136"/>
    </source>
</evidence>
<organism evidence="10 11">
    <name type="scientific">Catellicoccus marimammalium M35/04/3</name>
    <dbReference type="NCBI Taxonomy" id="1234409"/>
    <lineage>
        <taxon>Bacteria</taxon>
        <taxon>Bacillati</taxon>
        <taxon>Bacillota</taxon>
        <taxon>Bacilli</taxon>
        <taxon>Lactobacillales</taxon>
        <taxon>Enterococcaceae</taxon>
        <taxon>Catellicoccus</taxon>
    </lineage>
</organism>
<evidence type="ECO:0000256" key="6">
    <source>
        <dbReference type="ARBA" id="ARBA00022944"/>
    </source>
</evidence>
<comment type="subcellular location">
    <subcellularLocation>
        <location evidence="1">Cell membrane</location>
        <topology evidence="1">Peripheral membrane protein</topology>
    </subcellularLocation>
</comment>
<accession>K8Z7Z6</accession>
<reference evidence="10 11" key="1">
    <citation type="journal article" date="2013" name="Genome Announc.">
        <title>Draft Genome Sequence of Catellicoccus marimammalium, a Novel Species Commonly Found in Gull Feces.</title>
        <authorList>
            <person name="Weigand M.R."/>
            <person name="Ryu H."/>
            <person name="Bozcek L."/>
            <person name="Konstantinidis K.T."/>
            <person name="Santo Domingo J.W."/>
        </authorList>
    </citation>
    <scope>NUCLEOTIDE SEQUENCE [LARGE SCALE GENOMIC DNA]</scope>
    <source>
        <strain evidence="10 11">M35/04/3</strain>
    </source>
</reference>
<dbReference type="GO" id="GO:0005886">
    <property type="term" value="C:plasma membrane"/>
    <property type="evidence" value="ECO:0007669"/>
    <property type="project" value="UniProtKB-SubCell"/>
</dbReference>
<dbReference type="GO" id="GO:0019350">
    <property type="term" value="P:teichoic acid biosynthetic process"/>
    <property type="evidence" value="ECO:0007669"/>
    <property type="project" value="UniProtKB-KW"/>
</dbReference>
<dbReference type="STRING" id="1234409.C683_0887"/>
<name>K8Z7Z6_9ENTE</name>
<comment type="similarity">
    <text evidence="2">Belongs to the CDP-glycerol glycerophosphotransferase family.</text>
</comment>
<dbReference type="InterPro" id="IPR025987">
    <property type="entry name" value="GW_dom"/>
</dbReference>
<dbReference type="SUPFAM" id="SSF53756">
    <property type="entry name" value="UDP-Glycosyltransferase/glycogen phosphorylase"/>
    <property type="match status" value="2"/>
</dbReference>
<dbReference type="Gene3D" id="3.40.50.2000">
    <property type="entry name" value="Glycogen Phosphorylase B"/>
    <property type="match status" value="1"/>
</dbReference>
<evidence type="ECO:0000256" key="2">
    <source>
        <dbReference type="ARBA" id="ARBA00010488"/>
    </source>
</evidence>
<sequence>MNQKKRNKIKRITKRRYQFLTRPISRYIGNKQVNMNDRYARYYDHLEIIPNSILFEVRDGQSFTDSPYAMYRFMQNDARFENYTFYWVYSQNVELETIMRNLPQVKNTQFVLRNSDKYLRLLASVQYLITNSTFQSFFTKKDGQVYINTWHGTPLKTMGFDIPNNPFASQNVLRNFLMADYLISPNQHTTDMYLKSYKLNGLYDGEILESGYPRIDLTFSVPQAEIYAKLKIAGVNIDFGKQTILYTPTWKGSNLKNPTLDIEQMIAELNYIQEKVSSSYNFLVKVHPFVYPFVQDREELSGILVPDYYDANEMMSITDILITDYSSIFFDFLATGKTILFYSWDKEIYSQDRGMYYKESELPGPTLSTVEEVVQCIQHLDVVKEQFANQYLKMKELMVPYDDAHATERYIDEIFFGILHKEVHHPTICQDKYRIILFPSTLKDNGITTSAINLLNNIDYDKYDVTVIVQNNRNEVALKNINKINKNARIIVRFGWPIYKVEEVYVDQLLKNRSVTPELEKLYPKEAYQREMRRLTGGCHFNVSVDFSGYSYYWAKFMLEVDADRKVIYQHNDLHAEAKARYFIDLRGAFSLYKWYDVLLSVSPTTRDVNRAKLNNYAPEYKFQYCVNTIDTNRIFKHEQEEETLEENNFFLNDVHIPTHVLQDEEYEFILDLTKPKYTKLEYIKKEDDLVAIMSGYYNHQKYFKILFQERYIGWLPAKYLENCNVVDDLKNQKQIHILSHNKERKFAKIDLPFGHQIYKNLFDMEEGISKGSAKLLKDLNIIITQVANVEKVKTIGEFDGESEVETEKYYQFQVDGQTIGWINSKAVTITKEKIISDHNLRTLAKSLEKSWRVEGNYIIQNGKVYASVLDIIANRSTMLEIENSIFYAIWKLNIAGNNYYHGILENGQSIWISSHNITSARNFKYQVKDVKECNYQAVFADEFPQIFMSLEDYYHYLSNDTLEDYRQYIATNNPITILSSMNINNKILLKINWEGKEVFIEKQYVKEYVNEDTLTDIHGNEIPFINSDNINFVTMGRLSNEKNQAALIQAISILLEKDPSLKEKFCLYIMGDGPLKNQLLSLIKNLGLEKNVIMLGQKEHPFYIMKQCDCFILPSLYEGQPMVLLEALTLGMNTIASDIPSNRYVLENGKYGMLIDGTEATEIAETIQEYLAQEHHFAYFDYEQYNQNAIQNFYDEIR</sequence>
<dbReference type="OrthoDB" id="9804196at2"/>
<dbReference type="InterPro" id="IPR038200">
    <property type="entry name" value="GW_dom_sf"/>
</dbReference>
<dbReference type="SUPFAM" id="SSF82057">
    <property type="entry name" value="Prokaryotic SH3-related domain"/>
    <property type="match status" value="1"/>
</dbReference>
<dbReference type="InterPro" id="IPR051612">
    <property type="entry name" value="Teichoic_Acid_Biosynth"/>
</dbReference>
<dbReference type="InterPro" id="IPR007554">
    <property type="entry name" value="Glycerophosphate_synth"/>
</dbReference>
<proteinExistence type="inferred from homology"/>
<dbReference type="Pfam" id="PF04464">
    <property type="entry name" value="Glyphos_transf"/>
    <property type="match status" value="1"/>
</dbReference>
<evidence type="ECO:0000256" key="3">
    <source>
        <dbReference type="ARBA" id="ARBA00022475"/>
    </source>
</evidence>
<dbReference type="GO" id="GO:0047355">
    <property type="term" value="F:CDP-glycerol glycerophosphotransferase activity"/>
    <property type="evidence" value="ECO:0007669"/>
    <property type="project" value="InterPro"/>
</dbReference>
<dbReference type="AlphaFoldDB" id="K8Z7Z6"/>
<feature type="domain" description="GW" evidence="9">
    <location>
        <begin position="747"/>
        <end position="828"/>
    </location>
</feature>
<dbReference type="PANTHER" id="PTHR37316:SF3">
    <property type="entry name" value="TEICHOIC ACID GLYCEROL-PHOSPHATE TRANSFERASE"/>
    <property type="match status" value="1"/>
</dbReference>
<evidence type="ECO:0000313" key="10">
    <source>
        <dbReference type="EMBL" id="EKU27109.1"/>
    </source>
</evidence>
<dbReference type="Gene3D" id="3.40.50.11820">
    <property type="match status" value="1"/>
</dbReference>
<dbReference type="InterPro" id="IPR043149">
    <property type="entry name" value="TagF_N"/>
</dbReference>
<feature type="domain" description="Glycosyl transferase family 1" evidence="8">
    <location>
        <begin position="1026"/>
        <end position="1182"/>
    </location>
</feature>